<dbReference type="InterPro" id="IPR051790">
    <property type="entry name" value="Cytochrome_c-biogenesis_DsbD"/>
</dbReference>
<accession>A0ABX8GCM5</accession>
<evidence type="ECO:0000313" key="8">
    <source>
        <dbReference type="EMBL" id="QWB31191.1"/>
    </source>
</evidence>
<feature type="transmembrane region" description="Helical" evidence="6">
    <location>
        <begin position="52"/>
        <end position="77"/>
    </location>
</feature>
<evidence type="ECO:0000256" key="4">
    <source>
        <dbReference type="ARBA" id="ARBA00022989"/>
    </source>
</evidence>
<organism evidence="8 9">
    <name type="scientific">Exiguobacterium acetylicum</name>
    <name type="common">Brevibacterium acetylicum</name>
    <dbReference type="NCBI Taxonomy" id="41170"/>
    <lineage>
        <taxon>Bacteria</taxon>
        <taxon>Bacillati</taxon>
        <taxon>Bacillota</taxon>
        <taxon>Bacilli</taxon>
        <taxon>Bacillales</taxon>
        <taxon>Bacillales Family XII. Incertae Sedis</taxon>
        <taxon>Exiguobacterium</taxon>
    </lineage>
</organism>
<feature type="transmembrane region" description="Helical" evidence="6">
    <location>
        <begin position="197"/>
        <end position="214"/>
    </location>
</feature>
<reference evidence="8 9" key="1">
    <citation type="submission" date="2021-05" db="EMBL/GenBank/DDBJ databases">
        <title>Biocontrol using Exiguobacterium acetylicum SI17 against litchi downy blight caused by Peronophythora litchii.</title>
        <authorList>
            <person name="Zheng L."/>
        </authorList>
    </citation>
    <scope>NUCLEOTIDE SEQUENCE [LARGE SCALE GENOMIC DNA]</scope>
    <source>
        <strain evidence="8 9">SI17</strain>
    </source>
</reference>
<dbReference type="InterPro" id="IPR003834">
    <property type="entry name" value="Cyt_c_assmbl_TM_dom"/>
</dbReference>
<sequence length="233" mass="25534">MMELSLWLAFGAGLLSFVSPCTLPLYPVFLSYITGVSVTDLKERGVREKRSLFHTLAFLVGFAMVFVVLGLSTSLFADVFITYRDTLRMVGALVIFVFGIVLVGLWQPTFLMREKKLNLGERKGGYVGTVLVGIGFAAGWTPCTGPILAGVIGLAATNPSQGMFYMLAYVLGFSIPFLLMAFFVGRSRLFVQYSLKLTKFGGALMMVFGVMLYFDGLSKFAAWMSDIVGFTGF</sequence>
<feature type="domain" description="Cytochrome C biogenesis protein transmembrane" evidence="7">
    <location>
        <begin position="5"/>
        <end position="186"/>
    </location>
</feature>
<evidence type="ECO:0000256" key="2">
    <source>
        <dbReference type="ARBA" id="ARBA00006143"/>
    </source>
</evidence>
<evidence type="ECO:0000313" key="9">
    <source>
        <dbReference type="Proteomes" id="UP000679498"/>
    </source>
</evidence>
<keyword evidence="5 6" id="KW-0472">Membrane</keyword>
<feature type="transmembrane region" description="Helical" evidence="6">
    <location>
        <begin position="126"/>
        <end position="152"/>
    </location>
</feature>
<dbReference type="Pfam" id="PF02683">
    <property type="entry name" value="DsbD_TM"/>
    <property type="match status" value="1"/>
</dbReference>
<keyword evidence="4 6" id="KW-1133">Transmembrane helix</keyword>
<dbReference type="Proteomes" id="UP000679498">
    <property type="component" value="Chromosome"/>
</dbReference>
<keyword evidence="9" id="KW-1185">Reference proteome</keyword>
<feature type="transmembrane region" description="Helical" evidence="6">
    <location>
        <begin position="89"/>
        <end position="106"/>
    </location>
</feature>
<evidence type="ECO:0000259" key="7">
    <source>
        <dbReference type="Pfam" id="PF02683"/>
    </source>
</evidence>
<feature type="transmembrane region" description="Helical" evidence="6">
    <location>
        <begin position="164"/>
        <end position="185"/>
    </location>
</feature>
<gene>
    <name evidence="8" type="ORF">KKI46_05945</name>
</gene>
<name>A0ABX8GCM5_EXIAC</name>
<evidence type="ECO:0000256" key="3">
    <source>
        <dbReference type="ARBA" id="ARBA00022692"/>
    </source>
</evidence>
<evidence type="ECO:0000256" key="6">
    <source>
        <dbReference type="SAM" id="Phobius"/>
    </source>
</evidence>
<proteinExistence type="inferred from homology"/>
<evidence type="ECO:0000256" key="5">
    <source>
        <dbReference type="ARBA" id="ARBA00023136"/>
    </source>
</evidence>
<evidence type="ECO:0000256" key="1">
    <source>
        <dbReference type="ARBA" id="ARBA00004141"/>
    </source>
</evidence>
<protein>
    <submittedName>
        <fullName evidence="8">Cytochrome c biogenesis protein CcdA</fullName>
    </submittedName>
</protein>
<comment type="similarity">
    <text evidence="2">Belongs to the DsbD family.</text>
</comment>
<dbReference type="EMBL" id="CP075897">
    <property type="protein sequence ID" value="QWB31191.1"/>
    <property type="molecule type" value="Genomic_DNA"/>
</dbReference>
<keyword evidence="3 6" id="KW-0812">Transmembrane</keyword>
<comment type="subcellular location">
    <subcellularLocation>
        <location evidence="1">Membrane</location>
        <topology evidence="1">Multi-pass membrane protein</topology>
    </subcellularLocation>
</comment>
<dbReference type="PANTHER" id="PTHR31272">
    <property type="entry name" value="CYTOCHROME C-TYPE BIOGENESIS PROTEIN HI_1454-RELATED"/>
    <property type="match status" value="1"/>
</dbReference>
<dbReference type="PANTHER" id="PTHR31272:SF4">
    <property type="entry name" value="CYTOCHROME C-TYPE BIOGENESIS PROTEIN HI_1454-RELATED"/>
    <property type="match status" value="1"/>
</dbReference>